<feature type="transmembrane region" description="Helical" evidence="5">
    <location>
        <begin position="40"/>
        <end position="58"/>
    </location>
</feature>
<dbReference type="Pfam" id="PF04082">
    <property type="entry name" value="Fungal_trans"/>
    <property type="match status" value="1"/>
</dbReference>
<evidence type="ECO:0000256" key="1">
    <source>
        <dbReference type="ARBA" id="ARBA00005679"/>
    </source>
</evidence>
<gene>
    <name evidence="7" type="ORF">ST47_g4867</name>
</gene>
<keyword evidence="5" id="KW-0472">Membrane</keyword>
<dbReference type="GO" id="GO:0003677">
    <property type="term" value="F:DNA binding"/>
    <property type="evidence" value="ECO:0007669"/>
    <property type="project" value="InterPro"/>
</dbReference>
<feature type="region of interest" description="Disordered" evidence="4">
    <location>
        <begin position="288"/>
        <end position="311"/>
    </location>
</feature>
<evidence type="ECO:0000313" key="7">
    <source>
        <dbReference type="EMBL" id="KZM23980.1"/>
    </source>
</evidence>
<dbReference type="CDD" id="cd12148">
    <property type="entry name" value="fungal_TF_MHR"/>
    <property type="match status" value="1"/>
</dbReference>
<evidence type="ECO:0000259" key="6">
    <source>
        <dbReference type="SMART" id="SM00906"/>
    </source>
</evidence>
<protein>
    <submittedName>
        <fullName evidence="7">DNA binding</fullName>
    </submittedName>
</protein>
<dbReference type="GO" id="GO:0005634">
    <property type="term" value="C:nucleus"/>
    <property type="evidence" value="ECO:0007669"/>
    <property type="project" value="TreeGrafter"/>
</dbReference>
<dbReference type="GO" id="GO:0008270">
    <property type="term" value="F:zinc ion binding"/>
    <property type="evidence" value="ECO:0007669"/>
    <property type="project" value="InterPro"/>
</dbReference>
<dbReference type="AlphaFoldDB" id="A0A163EWT8"/>
<dbReference type="GO" id="GO:0001080">
    <property type="term" value="P:nitrogen catabolite activation of transcription from RNA polymerase II promoter"/>
    <property type="evidence" value="ECO:0007669"/>
    <property type="project" value="TreeGrafter"/>
</dbReference>
<feature type="domain" description="Xylanolytic transcriptional activator regulatory" evidence="6">
    <location>
        <begin position="450"/>
        <end position="523"/>
    </location>
</feature>
<dbReference type="PANTHER" id="PTHR31668:SF10">
    <property type="entry name" value="ZN(II)2CYS6 TRANSCRIPTION FACTOR (EUROFUNG)"/>
    <property type="match status" value="1"/>
</dbReference>
<dbReference type="Proteomes" id="UP000076837">
    <property type="component" value="Unassembled WGS sequence"/>
</dbReference>
<evidence type="ECO:0000256" key="5">
    <source>
        <dbReference type="SAM" id="Phobius"/>
    </source>
</evidence>
<keyword evidence="2" id="KW-0325">Glycoprotein</keyword>
<evidence type="ECO:0000313" key="8">
    <source>
        <dbReference type="Proteomes" id="UP000076837"/>
    </source>
</evidence>
<evidence type="ECO:0000256" key="2">
    <source>
        <dbReference type="ARBA" id="ARBA00023180"/>
    </source>
</evidence>
<sequence length="778" mass="87025">MQPSTCEKTVMASKAPLFLQTPEHAPVAATMPRPQQKRKIHVAIIAIVFGLFWLARSWSCEHEPLDMKARVPLDVHIMSKCPDARACLQKLVVPTMANVSEKVDFRLSFIGQLTNEDDGVQCKHGQTECLGNIVLLCAASEYPDPKLHLGFTNCLMNDYQEIPKKELIEDCALEHGLDFGVLNDCMSKDTGAYGMGLLRDSVKHSHDVGVGVSCTVRLDDKVSPNKPTLYAQGSVEQRSSASKRADATTLLGFHSVTGTSQTESSLMMNPHMAENITVLQQYLTSTTTTFERPTPSRPYNTISTGPGGSPEVYLTLPKRRRGLKAAVDPGREPREIIKHVLSSLSVEVRKTYLAHLHPCFPVLDEKTFLEMWYDDNKRISPTLICDLYASALQFWNRSAMLYHQTQHDPHFIWNQAVTALQDDFMAPSISTVYAAVLDLLGRPVTGLTGNIVNAGRVVTLAQSLGLHRDPSSWKATDHEKSIRVNLWWGVLIHDYWSSVGHGIPPTINPRYYDIPIPTSTTAAASDPRAQSQSQKSTIFVQLSKLSQILGDILPLVYSIRDAPEEIKRQLRRVKCALDGWVLELPEYLQPNRSTAVLINGCFVSEVDRLLEARHYRLAMLRDAASEVVDFIASLTEAQLEEFWMPYTSYLLITAATILLRCAIEANDPATKRKCITKLVAFRDRLRLARDMSYWDLAESCLERCDEPIRKIADTIGLCPRDVSTDTLNLGPTVSTSTEPDLTVIDTPAVNDLFLSIDSLDYPWETLWESMEVPWSIQI</sequence>
<dbReference type="InterPro" id="IPR004911">
    <property type="entry name" value="Interferon-induced_GILT"/>
</dbReference>
<dbReference type="InterPro" id="IPR050797">
    <property type="entry name" value="Carb_Metab_Trans_Reg"/>
</dbReference>
<dbReference type="EMBL" id="JYNV01000179">
    <property type="protein sequence ID" value="KZM23980.1"/>
    <property type="molecule type" value="Genomic_DNA"/>
</dbReference>
<dbReference type="GO" id="GO:0006351">
    <property type="term" value="P:DNA-templated transcription"/>
    <property type="evidence" value="ECO:0007669"/>
    <property type="project" value="InterPro"/>
</dbReference>
<dbReference type="Pfam" id="PF03227">
    <property type="entry name" value="GILT"/>
    <property type="match status" value="1"/>
</dbReference>
<comment type="similarity">
    <text evidence="1">Belongs to the GILT family.</text>
</comment>
<name>A0A163EWT8_DIDRA</name>
<keyword evidence="5" id="KW-1133">Transmembrane helix</keyword>
<comment type="caution">
    <text evidence="7">The sequence shown here is derived from an EMBL/GenBank/DDBJ whole genome shotgun (WGS) entry which is preliminary data.</text>
</comment>
<dbReference type="SMART" id="SM00906">
    <property type="entry name" value="Fungal_trans"/>
    <property type="match status" value="1"/>
</dbReference>
<evidence type="ECO:0000256" key="4">
    <source>
        <dbReference type="SAM" id="MobiDB-lite"/>
    </source>
</evidence>
<keyword evidence="5" id="KW-0812">Transmembrane</keyword>
<proteinExistence type="inferred from homology"/>
<dbReference type="GO" id="GO:0016671">
    <property type="term" value="F:oxidoreductase activity, acting on a sulfur group of donors, disulfide as acceptor"/>
    <property type="evidence" value="ECO:0007669"/>
    <property type="project" value="InterPro"/>
</dbReference>
<dbReference type="PANTHER" id="PTHR31668">
    <property type="entry name" value="GLUCOSE TRANSPORT TRANSCRIPTION REGULATOR RGT1-RELATED-RELATED"/>
    <property type="match status" value="1"/>
</dbReference>
<dbReference type="STRING" id="5454.A0A163EWT8"/>
<keyword evidence="8" id="KW-1185">Reference proteome</keyword>
<reference evidence="7 8" key="1">
    <citation type="journal article" date="2016" name="Sci. Rep.">
        <title>Draft genome sequencing and secretome analysis of fungal phytopathogen Ascochyta rabiei provides insight into the necrotrophic effector repertoire.</title>
        <authorList>
            <person name="Verma S."/>
            <person name="Gazara R.K."/>
            <person name="Nizam S."/>
            <person name="Parween S."/>
            <person name="Chattopadhyay D."/>
            <person name="Verma P.K."/>
        </authorList>
    </citation>
    <scope>NUCLEOTIDE SEQUENCE [LARGE SCALE GENOMIC DNA]</scope>
    <source>
        <strain evidence="7 8">ArDII</strain>
    </source>
</reference>
<dbReference type="InterPro" id="IPR007219">
    <property type="entry name" value="XnlR_reg_dom"/>
</dbReference>
<organism evidence="7 8">
    <name type="scientific">Didymella rabiei</name>
    <name type="common">Chickpea ascochyta blight fungus</name>
    <name type="synonym">Mycosphaerella rabiei</name>
    <dbReference type="NCBI Taxonomy" id="5454"/>
    <lineage>
        <taxon>Eukaryota</taxon>
        <taxon>Fungi</taxon>
        <taxon>Dikarya</taxon>
        <taxon>Ascomycota</taxon>
        <taxon>Pezizomycotina</taxon>
        <taxon>Dothideomycetes</taxon>
        <taxon>Pleosporomycetidae</taxon>
        <taxon>Pleosporales</taxon>
        <taxon>Pleosporineae</taxon>
        <taxon>Didymellaceae</taxon>
        <taxon>Ascochyta</taxon>
    </lineage>
</organism>
<keyword evidence="3" id="KW-0539">Nucleus</keyword>
<evidence type="ECO:0000256" key="3">
    <source>
        <dbReference type="ARBA" id="ARBA00023242"/>
    </source>
</evidence>
<accession>A0A163EWT8</accession>